<comment type="caution">
    <text evidence="1">The sequence shown here is derived from an EMBL/GenBank/DDBJ whole genome shotgun (WGS) entry which is preliminary data.</text>
</comment>
<dbReference type="EMBL" id="JAAWUZ010000059">
    <property type="protein sequence ID" value="NSG31104.1"/>
    <property type="molecule type" value="Genomic_DNA"/>
</dbReference>
<evidence type="ECO:0000313" key="2">
    <source>
        <dbReference type="Proteomes" id="UP000821846"/>
    </source>
</evidence>
<dbReference type="RefSeq" id="WP_173865748.1">
    <property type="nucleotide sequence ID" value="NZ_JAAWUU010000005.1"/>
</dbReference>
<name>A0ABX2H1J9_9FIRM</name>
<sequence length="213" mass="25283">MAIYHKTLQYHEDTTEKRSLNDEDIKFLMELQKEMNTQDTTETAEPRFWVIKGSERVQDDENADELVLQADGSTVTSTTEETVKYLNDNILSDCNINRENCKIGKGCILDFILMYTEDGEEEYEDLIAEEVNEFLANNGYDDVRIVGISFRPVVYPNTMFLTEKEAREHLERNHYHYSEDAHTYCMCAWRSPEVWWLWKILREVKWDELRQNV</sequence>
<reference evidence="1 2" key="1">
    <citation type="journal article" date="2020" name="Cell Host Microbe">
        <title>Functional and Genomic Variation between Human-Derived Isolates of Lachnospiraceae Reveals Inter- and Intra-Species Diversity.</title>
        <authorList>
            <person name="Sorbara M.T."/>
            <person name="Littmann E.R."/>
            <person name="Fontana E."/>
            <person name="Moody T.U."/>
            <person name="Kohout C.E."/>
            <person name="Gjonbalaj M."/>
            <person name="Eaton V."/>
            <person name="Seok R."/>
            <person name="Leiner I.M."/>
            <person name="Pamer E.G."/>
        </authorList>
    </citation>
    <scope>NUCLEOTIDE SEQUENCE [LARGE SCALE GENOMIC DNA]</scope>
    <source>
        <strain evidence="1 2">MSK.14.16</strain>
    </source>
</reference>
<evidence type="ECO:0000313" key="1">
    <source>
        <dbReference type="EMBL" id="NSG31104.1"/>
    </source>
</evidence>
<accession>A0ABX2H1J9</accession>
<proteinExistence type="predicted"/>
<gene>
    <name evidence="1" type="ORF">HFM93_12690</name>
</gene>
<keyword evidence="2" id="KW-1185">Reference proteome</keyword>
<dbReference type="Proteomes" id="UP000821846">
    <property type="component" value="Unassembled WGS sequence"/>
</dbReference>
<organism evidence="1 2">
    <name type="scientific">Faecalicatena fissicatena</name>
    <dbReference type="NCBI Taxonomy" id="290055"/>
    <lineage>
        <taxon>Bacteria</taxon>
        <taxon>Bacillati</taxon>
        <taxon>Bacillota</taxon>
        <taxon>Clostridia</taxon>
        <taxon>Lachnospirales</taxon>
        <taxon>Lachnospiraceae</taxon>
        <taxon>Faecalicatena</taxon>
    </lineage>
</organism>
<protein>
    <submittedName>
        <fullName evidence="1">Uncharacterized protein</fullName>
    </submittedName>
</protein>